<name>A0ABW9FRR0_9NOCA</name>
<comment type="caution">
    <text evidence="2">The sequence shown here is derived from an EMBL/GenBank/DDBJ whole genome shotgun (WGS) entry which is preliminary data.</text>
</comment>
<dbReference type="InterPro" id="IPR025357">
    <property type="entry name" value="DUF4261"/>
</dbReference>
<sequence>MPALAMLFQDRLDADVTAEALAAQLKRDWPDVDFSGLVVGEEESDGDPVHLDLDDSMIALLGVPAQVGDDVAEIAEHSRLWPNAEPAPVDYAAHTIVTVLRPGAGQDDASHEDAIADTVLLSRVIASIIALTDTVRAVYFGSADHVILPALFRDLMKDTLPEPPLLAWVAINVGERPDGVMTGHTRGLDMLGLADVEIPDTPESAGDTFERLTGIASYLVEQGPVIGDGDTIGSTEAAEIVVDHAPSAFDSDRTVLRLKFGVDRSERKRGWFRRRR</sequence>
<evidence type="ECO:0000313" key="3">
    <source>
        <dbReference type="Proteomes" id="UP001629744"/>
    </source>
</evidence>
<accession>A0ABW9FRR0</accession>
<protein>
    <submittedName>
        <fullName evidence="2">DUF4261 domain-containing protein</fullName>
    </submittedName>
</protein>
<dbReference type="RefSeq" id="WP_348604346.1">
    <property type="nucleotide sequence ID" value="NZ_CP157276.1"/>
</dbReference>
<feature type="domain" description="DUF4261" evidence="1">
    <location>
        <begin position="185"/>
        <end position="258"/>
    </location>
</feature>
<proteinExistence type="predicted"/>
<organism evidence="2 3">
    <name type="scientific">Prescottella soli</name>
    <dbReference type="NCBI Taxonomy" id="1543852"/>
    <lineage>
        <taxon>Bacteria</taxon>
        <taxon>Bacillati</taxon>
        <taxon>Actinomycetota</taxon>
        <taxon>Actinomycetes</taxon>
        <taxon>Mycobacteriales</taxon>
        <taxon>Nocardiaceae</taxon>
        <taxon>Prescottella</taxon>
    </lineage>
</organism>
<dbReference type="Pfam" id="PF14080">
    <property type="entry name" value="DUF4261"/>
    <property type="match status" value="1"/>
</dbReference>
<dbReference type="EMBL" id="JBDLNU010000002">
    <property type="protein sequence ID" value="MFM1727908.1"/>
    <property type="molecule type" value="Genomic_DNA"/>
</dbReference>
<gene>
    <name evidence="2" type="ORF">ABEU19_001376</name>
</gene>
<evidence type="ECO:0000259" key="1">
    <source>
        <dbReference type="Pfam" id="PF14080"/>
    </source>
</evidence>
<evidence type="ECO:0000313" key="2">
    <source>
        <dbReference type="EMBL" id="MFM1727908.1"/>
    </source>
</evidence>
<keyword evidence="3" id="KW-1185">Reference proteome</keyword>
<reference evidence="2 3" key="1">
    <citation type="submission" date="2023-11" db="EMBL/GenBank/DDBJ databases">
        <authorList>
            <person name="Val-Calvo J."/>
            <person name="Scortti M."/>
            <person name="Vazquez-Boland J."/>
        </authorList>
    </citation>
    <scope>NUCLEOTIDE SEQUENCE [LARGE SCALE GENOMIC DNA]</scope>
    <source>
        <strain evidence="2 3">DSM 46662</strain>
    </source>
</reference>
<dbReference type="Proteomes" id="UP001629744">
    <property type="component" value="Unassembled WGS sequence"/>
</dbReference>